<dbReference type="Proteomes" id="UP000034980">
    <property type="component" value="Unassembled WGS sequence"/>
</dbReference>
<proteinExistence type="predicted"/>
<evidence type="ECO:0000313" key="1">
    <source>
        <dbReference type="EMBL" id="ETK12224.1"/>
    </source>
</evidence>
<dbReference type="AlphaFoldDB" id="W2CYF1"/>
<sequence>MVILAMECCGKLIIMTLQNIAEYQFIIDYSRYIYMSWNFDFVLFMLRGNQEVIRTSLSEERLWWTDAKSAQAPQKDGQ</sequence>
<comment type="caution">
    <text evidence="1">The sequence shown here is derived from an EMBL/GenBank/DDBJ whole genome shotgun (WGS) entry which is preliminary data.</text>
</comment>
<evidence type="ECO:0000313" key="2">
    <source>
        <dbReference type="Proteomes" id="UP000034980"/>
    </source>
</evidence>
<name>W2CYF1_9BACT</name>
<accession>W2CYF1</accession>
<reference evidence="1 2" key="1">
    <citation type="submission" date="2013-11" db="EMBL/GenBank/DDBJ databases">
        <title>Single cell genomics of uncultured Tannerella BU063 (oral taxon 286).</title>
        <authorList>
            <person name="Beall C.J."/>
            <person name="Campbell A.G."/>
            <person name="Griffen A.L."/>
            <person name="Podar M."/>
            <person name="Leys E.J."/>
        </authorList>
    </citation>
    <scope>NUCLEOTIDE SEQUENCE [LARGE SCALE GENOMIC DNA]</scope>
    <source>
        <strain evidence="1">Cell 8/11</strain>
    </source>
</reference>
<gene>
    <name evidence="1" type="ORF">T235_11015</name>
</gene>
<organism evidence="1 2">
    <name type="scientific">Tannerella sp. oral taxon BU063 isolate Cell 8/11</name>
    <dbReference type="NCBI Taxonomy" id="1411915"/>
    <lineage>
        <taxon>Bacteria</taxon>
        <taxon>Pseudomonadati</taxon>
        <taxon>Bacteroidota</taxon>
        <taxon>Bacteroidia</taxon>
        <taxon>Bacteroidales</taxon>
        <taxon>Tannerellaceae</taxon>
        <taxon>Tannerella</taxon>
    </lineage>
</organism>
<protein>
    <submittedName>
        <fullName evidence="1">Uncharacterized protein</fullName>
    </submittedName>
</protein>
<dbReference type="EMBL" id="AYYF01001327">
    <property type="protein sequence ID" value="ETK12224.1"/>
    <property type="molecule type" value="Genomic_DNA"/>
</dbReference>